<proteinExistence type="predicted"/>
<dbReference type="EMBL" id="AP022853">
    <property type="protein sequence ID" value="BCB27062.1"/>
    <property type="molecule type" value="Genomic_DNA"/>
</dbReference>
<dbReference type="RefSeq" id="WP_173064012.1">
    <property type="nucleotide sequence ID" value="NZ_AP022853.1"/>
</dbReference>
<evidence type="ECO:0000256" key="1">
    <source>
        <dbReference type="SAM" id="Phobius"/>
    </source>
</evidence>
<dbReference type="Proteomes" id="UP000502260">
    <property type="component" value="Chromosome"/>
</dbReference>
<dbReference type="KEGG" id="slac:SKTS_19480"/>
<keyword evidence="1" id="KW-1133">Transmembrane helix</keyword>
<name>A0A6F8VDM9_9PROT</name>
<feature type="transmembrane region" description="Helical" evidence="1">
    <location>
        <begin position="99"/>
        <end position="121"/>
    </location>
</feature>
<protein>
    <submittedName>
        <fullName evidence="2">Uncharacterized protein</fullName>
    </submittedName>
</protein>
<keyword evidence="1" id="KW-0812">Transmembrane</keyword>
<gene>
    <name evidence="2" type="ORF">SKTS_19480</name>
</gene>
<evidence type="ECO:0000313" key="2">
    <source>
        <dbReference type="EMBL" id="BCB27062.1"/>
    </source>
</evidence>
<dbReference type="Gene3D" id="1.20.5.110">
    <property type="match status" value="1"/>
</dbReference>
<sequence>MADQEEQEMLVQLAELRQQMTAMGNSVDEIKSSVKEVIALDRTIAELSIHYQQQAKEIQTQWAKIDTNHRDIENVEKAAQKSTRDVDSKAEEWINKARGAWWTAMIFGGAIQLGVMAMMGWTFTHIRSVEDGVLLLNQRVIQLEQQRGPRQ</sequence>
<keyword evidence="3" id="KW-1185">Reference proteome</keyword>
<dbReference type="AlphaFoldDB" id="A0A6F8VDM9"/>
<keyword evidence="1" id="KW-0472">Membrane</keyword>
<organism evidence="2 3">
    <name type="scientific">Sulfurimicrobium lacus</name>
    <dbReference type="NCBI Taxonomy" id="2715678"/>
    <lineage>
        <taxon>Bacteria</taxon>
        <taxon>Pseudomonadati</taxon>
        <taxon>Pseudomonadota</taxon>
        <taxon>Betaproteobacteria</taxon>
        <taxon>Nitrosomonadales</taxon>
        <taxon>Sulfuricellaceae</taxon>
        <taxon>Sulfurimicrobium</taxon>
    </lineage>
</organism>
<evidence type="ECO:0000313" key="3">
    <source>
        <dbReference type="Proteomes" id="UP000502260"/>
    </source>
</evidence>
<reference evidence="3" key="1">
    <citation type="submission" date="2020-03" db="EMBL/GenBank/DDBJ databases">
        <title>Complete genome sequence of sulfur-oxidizing bacterium skT11.</title>
        <authorList>
            <person name="Kanda M."/>
            <person name="Kojima H."/>
            <person name="Fukui M."/>
        </authorList>
    </citation>
    <scope>NUCLEOTIDE SEQUENCE [LARGE SCALE GENOMIC DNA]</scope>
    <source>
        <strain evidence="3">skT11</strain>
    </source>
</reference>
<accession>A0A6F8VDM9</accession>